<protein>
    <submittedName>
        <fullName evidence="1">Uncharacterized protein</fullName>
    </submittedName>
</protein>
<dbReference type="RefSeq" id="WP_338412599.1">
    <property type="nucleotide sequence ID" value="NZ_CP093310.2"/>
</dbReference>
<reference evidence="1" key="1">
    <citation type="submission" date="2024-03" db="EMBL/GenBank/DDBJ databases">
        <title>Psychrobacter raelis sp. nov. isolated from a dog with peritonitis.</title>
        <authorList>
            <person name="Schiavone A."/>
            <person name="Manzulli V."/>
            <person name="Camarda A."/>
            <person name="Cafiero M.A."/>
            <person name="Vasco I."/>
            <person name="Marino L."/>
            <person name="Pennuzzi G."/>
            <person name="Serrecchia L."/>
            <person name="Galante D."/>
            <person name="Pugliese N."/>
        </authorList>
    </citation>
    <scope>NUCLEOTIDE SEQUENCE</scope>
    <source>
        <strain evidence="1">PraFG1</strain>
    </source>
</reference>
<dbReference type="AlphaFoldDB" id="A0AAU6PW17"/>
<gene>
    <name evidence="1" type="ORF">MN210_17970</name>
</gene>
<keyword evidence="2" id="KW-1185">Reference proteome</keyword>
<name>A0AAU6PW17_9GAMM</name>
<dbReference type="KEGG" id="prae:MN210_17970"/>
<accession>A0AAU6PW17</accession>
<evidence type="ECO:0000313" key="1">
    <source>
        <dbReference type="EMBL" id="WXX24582.1"/>
    </source>
</evidence>
<evidence type="ECO:0000313" key="2">
    <source>
        <dbReference type="Proteomes" id="UP000829560"/>
    </source>
</evidence>
<organism evidence="1 2">
    <name type="scientific">Psychrobacter raelei</name>
    <dbReference type="NCBI Taxonomy" id="2565531"/>
    <lineage>
        <taxon>Bacteria</taxon>
        <taxon>Pseudomonadati</taxon>
        <taxon>Pseudomonadota</taxon>
        <taxon>Gammaproteobacteria</taxon>
        <taxon>Moraxellales</taxon>
        <taxon>Moraxellaceae</taxon>
        <taxon>Psychrobacter</taxon>
    </lineage>
</organism>
<dbReference type="EMBL" id="CP093310">
    <property type="protein sequence ID" value="WXX24582.1"/>
    <property type="molecule type" value="Genomic_DNA"/>
</dbReference>
<proteinExistence type="predicted"/>
<sequence length="141" mass="15982">MFGLFKNKGEDGVVITDSFAPKQEVHTQQGVMKYSKKISKLSYEDLCIEFSNVMAAKHNLMMTPSGINDASRKQEIVTDLVDKALIICIFKFGRERVISFVGDDLTRINKLINKCDQEVASNPVPPNEHGLRLFNKLEQYL</sequence>
<dbReference type="Proteomes" id="UP000829560">
    <property type="component" value="Chromosome"/>
</dbReference>